<evidence type="ECO:0008006" key="3">
    <source>
        <dbReference type="Google" id="ProtNLM"/>
    </source>
</evidence>
<proteinExistence type="predicted"/>
<gene>
    <name evidence="1" type="ORF">G9U52_08505</name>
</gene>
<protein>
    <recommendedName>
        <fullName evidence="3">Secreted protein</fullName>
    </recommendedName>
</protein>
<sequence>MKKQAIEGFLCVWAARVMCTEVRVNIVVVLYRSGLKFRGSIAPILYIRNGSDQVGLARQVHQLRLAQRYRMVLYQLRSLAY</sequence>
<dbReference type="Proteomes" id="UP001165962">
    <property type="component" value="Unassembled WGS sequence"/>
</dbReference>
<reference evidence="1" key="1">
    <citation type="submission" date="2020-03" db="EMBL/GenBank/DDBJ databases">
        <title>Draft sequencing of Paenibacilllus sp. S3N08.</title>
        <authorList>
            <person name="Kim D.-U."/>
        </authorList>
    </citation>
    <scope>NUCLEOTIDE SEQUENCE</scope>
    <source>
        <strain evidence="1">S3N08</strain>
    </source>
</reference>
<evidence type="ECO:0000313" key="1">
    <source>
        <dbReference type="EMBL" id="NHN29874.1"/>
    </source>
</evidence>
<organism evidence="1 2">
    <name type="scientific">Paenibacillus agricola</name>
    <dbReference type="NCBI Taxonomy" id="2716264"/>
    <lineage>
        <taxon>Bacteria</taxon>
        <taxon>Bacillati</taxon>
        <taxon>Bacillota</taxon>
        <taxon>Bacilli</taxon>
        <taxon>Bacillales</taxon>
        <taxon>Paenibacillaceae</taxon>
        <taxon>Paenibacillus</taxon>
    </lineage>
</organism>
<name>A0ABX0J741_9BACL</name>
<dbReference type="EMBL" id="JAAOIW010000003">
    <property type="protein sequence ID" value="NHN29874.1"/>
    <property type="molecule type" value="Genomic_DNA"/>
</dbReference>
<accession>A0ABX0J741</accession>
<comment type="caution">
    <text evidence="1">The sequence shown here is derived from an EMBL/GenBank/DDBJ whole genome shotgun (WGS) entry which is preliminary data.</text>
</comment>
<evidence type="ECO:0000313" key="2">
    <source>
        <dbReference type="Proteomes" id="UP001165962"/>
    </source>
</evidence>
<keyword evidence="2" id="KW-1185">Reference proteome</keyword>